<feature type="compositionally biased region" description="Basic and acidic residues" evidence="1">
    <location>
        <begin position="203"/>
        <end position="212"/>
    </location>
</feature>
<dbReference type="EMBL" id="CDMY01000718">
    <property type="protein sequence ID" value="CEM31406.1"/>
    <property type="molecule type" value="Genomic_DNA"/>
</dbReference>
<evidence type="ECO:0000256" key="1">
    <source>
        <dbReference type="SAM" id="MobiDB-lite"/>
    </source>
</evidence>
<dbReference type="AlphaFoldDB" id="A0A0G4GMJ3"/>
<organism evidence="3 4">
    <name type="scientific">Vitrella brassicaformis (strain CCMP3155)</name>
    <dbReference type="NCBI Taxonomy" id="1169540"/>
    <lineage>
        <taxon>Eukaryota</taxon>
        <taxon>Sar</taxon>
        <taxon>Alveolata</taxon>
        <taxon>Colpodellida</taxon>
        <taxon>Vitrellaceae</taxon>
        <taxon>Vitrella</taxon>
    </lineage>
</organism>
<protein>
    <recommendedName>
        <fullName evidence="5">EB domain-containing protein</fullName>
    </recommendedName>
</protein>
<reference evidence="3 4" key="1">
    <citation type="submission" date="2014-11" db="EMBL/GenBank/DDBJ databases">
        <authorList>
            <person name="Zhu J."/>
            <person name="Qi W."/>
            <person name="Song R."/>
        </authorList>
    </citation>
    <scope>NUCLEOTIDE SEQUENCE [LARGE SCALE GENOMIC DNA]</scope>
</reference>
<keyword evidence="4" id="KW-1185">Reference proteome</keyword>
<gene>
    <name evidence="3" type="ORF">Vbra_10156</name>
</gene>
<feature type="region of interest" description="Disordered" evidence="1">
    <location>
        <begin position="153"/>
        <end position="212"/>
    </location>
</feature>
<evidence type="ECO:0000256" key="2">
    <source>
        <dbReference type="SAM" id="SignalP"/>
    </source>
</evidence>
<proteinExistence type="predicted"/>
<keyword evidence="2" id="KW-0732">Signal</keyword>
<name>A0A0G4GMJ3_VITBC</name>
<sequence>MTFARFVFIAVCLAVPLFVAAQDLGASVTCRSTADCDEGRVCANLVRDRTQGTCVEESPVCTCDGTAAVCTSFFNMFGISSNVCREVCDPEFDEGCEGGCAEDEVCTRTAMRIPFLPMGDSCACRRVTTGCSGEGCIEGEVCVRPGMCVERIDEPVDDTTSNTEDSDSEGGGDDQGSQAGETLTSILDSLLDRNTEEEPLTADEVREVQPEP</sequence>
<evidence type="ECO:0000313" key="3">
    <source>
        <dbReference type="EMBL" id="CEM31406.1"/>
    </source>
</evidence>
<evidence type="ECO:0000313" key="4">
    <source>
        <dbReference type="Proteomes" id="UP000041254"/>
    </source>
</evidence>
<feature type="chain" id="PRO_5005190207" description="EB domain-containing protein" evidence="2">
    <location>
        <begin position="22"/>
        <end position="212"/>
    </location>
</feature>
<evidence type="ECO:0008006" key="5">
    <source>
        <dbReference type="Google" id="ProtNLM"/>
    </source>
</evidence>
<feature type="signal peptide" evidence="2">
    <location>
        <begin position="1"/>
        <end position="21"/>
    </location>
</feature>
<accession>A0A0G4GMJ3</accession>
<dbReference type="Proteomes" id="UP000041254">
    <property type="component" value="Unassembled WGS sequence"/>
</dbReference>
<dbReference type="VEuPathDB" id="CryptoDB:Vbra_10156"/>
<dbReference type="InParanoid" id="A0A0G4GMJ3"/>